<dbReference type="EMBL" id="MHPU01000022">
    <property type="protein sequence ID" value="OGZ88467.1"/>
    <property type="molecule type" value="Genomic_DNA"/>
</dbReference>
<dbReference type="GO" id="GO:0016787">
    <property type="term" value="F:hydrolase activity"/>
    <property type="evidence" value="ECO:0007669"/>
    <property type="project" value="UniProtKB-KW"/>
</dbReference>
<dbReference type="Proteomes" id="UP000178935">
    <property type="component" value="Unassembled WGS sequence"/>
</dbReference>
<evidence type="ECO:0000256" key="7">
    <source>
        <dbReference type="ARBA" id="ARBA00023016"/>
    </source>
</evidence>
<dbReference type="PANTHER" id="PTHR34873:SF3">
    <property type="entry name" value="ADDICTION MODULE TOXIN, HICA FAMILY"/>
    <property type="match status" value="1"/>
</dbReference>
<evidence type="ECO:0000256" key="4">
    <source>
        <dbReference type="ARBA" id="ARBA00022759"/>
    </source>
</evidence>
<comment type="similarity">
    <text evidence="1">Belongs to the HicA mRNA interferase family.</text>
</comment>
<dbReference type="InterPro" id="IPR012933">
    <property type="entry name" value="HicA_mRNA_interferase"/>
</dbReference>
<dbReference type="SUPFAM" id="SSF54786">
    <property type="entry name" value="YcfA/nrd intein domain"/>
    <property type="match status" value="1"/>
</dbReference>
<evidence type="ECO:0000256" key="2">
    <source>
        <dbReference type="ARBA" id="ARBA00022649"/>
    </source>
</evidence>
<keyword evidence="7" id="KW-0346">Stress response</keyword>
<dbReference type="AlphaFoldDB" id="A0A1G2JMT9"/>
<dbReference type="GO" id="GO:0003729">
    <property type="term" value="F:mRNA binding"/>
    <property type="evidence" value="ECO:0007669"/>
    <property type="project" value="InterPro"/>
</dbReference>
<keyword evidence="2" id="KW-1277">Toxin-antitoxin system</keyword>
<dbReference type="PANTHER" id="PTHR34873">
    <property type="entry name" value="SSR1766 PROTEIN"/>
    <property type="match status" value="1"/>
</dbReference>
<evidence type="ECO:0000256" key="1">
    <source>
        <dbReference type="ARBA" id="ARBA00006620"/>
    </source>
</evidence>
<evidence type="ECO:0000313" key="9">
    <source>
        <dbReference type="Proteomes" id="UP000178935"/>
    </source>
</evidence>
<gene>
    <name evidence="8" type="ORF">A2561_03820</name>
</gene>
<sequence>MTIKKLPLLKSKEVIRVLERLGFQKDRQKGSHLIMFNNFTKRRTTVPVHKGKDIKKSLLKGIIEEDVGITIEEFFIYYYEFNFLWGNGECDRIQAFTASWRF</sequence>
<keyword evidence="3" id="KW-0540">Nuclease</keyword>
<reference evidence="8 9" key="1">
    <citation type="journal article" date="2016" name="Nat. Commun.">
        <title>Thousands of microbial genomes shed light on interconnected biogeochemical processes in an aquifer system.</title>
        <authorList>
            <person name="Anantharaman K."/>
            <person name="Brown C.T."/>
            <person name="Hug L.A."/>
            <person name="Sharon I."/>
            <person name="Castelle C.J."/>
            <person name="Probst A.J."/>
            <person name="Thomas B.C."/>
            <person name="Singh A."/>
            <person name="Wilkins M.J."/>
            <person name="Karaoz U."/>
            <person name="Brodie E.L."/>
            <person name="Williams K.H."/>
            <person name="Hubbard S.S."/>
            <person name="Banfield J.F."/>
        </authorList>
    </citation>
    <scope>NUCLEOTIDE SEQUENCE [LARGE SCALE GENOMIC DNA]</scope>
</reference>
<accession>A0A1G2JMT9</accession>
<dbReference type="Gene3D" id="3.30.920.30">
    <property type="entry name" value="Hypothetical protein"/>
    <property type="match status" value="1"/>
</dbReference>
<evidence type="ECO:0000256" key="6">
    <source>
        <dbReference type="ARBA" id="ARBA00022884"/>
    </source>
</evidence>
<comment type="caution">
    <text evidence="8">The sequence shown here is derived from an EMBL/GenBank/DDBJ whole genome shotgun (WGS) entry which is preliminary data.</text>
</comment>
<protein>
    <recommendedName>
        <fullName evidence="10">Addiction module toxin, HicA family</fullName>
    </recommendedName>
</protein>
<evidence type="ECO:0000256" key="5">
    <source>
        <dbReference type="ARBA" id="ARBA00022801"/>
    </source>
</evidence>
<organism evidence="8 9">
    <name type="scientific">Candidatus Staskawiczbacteria bacterium RIFOXYD1_FULL_32_13</name>
    <dbReference type="NCBI Taxonomy" id="1802234"/>
    <lineage>
        <taxon>Bacteria</taxon>
        <taxon>Candidatus Staskawicziibacteriota</taxon>
    </lineage>
</organism>
<proteinExistence type="inferred from homology"/>
<evidence type="ECO:0000313" key="8">
    <source>
        <dbReference type="EMBL" id="OGZ88467.1"/>
    </source>
</evidence>
<keyword evidence="5" id="KW-0378">Hydrolase</keyword>
<dbReference type="Pfam" id="PF07927">
    <property type="entry name" value="HicA_toxin"/>
    <property type="match status" value="1"/>
</dbReference>
<name>A0A1G2JMT9_9BACT</name>
<evidence type="ECO:0008006" key="10">
    <source>
        <dbReference type="Google" id="ProtNLM"/>
    </source>
</evidence>
<keyword evidence="6" id="KW-0694">RNA-binding</keyword>
<dbReference type="GO" id="GO:0004519">
    <property type="term" value="F:endonuclease activity"/>
    <property type="evidence" value="ECO:0007669"/>
    <property type="project" value="UniProtKB-KW"/>
</dbReference>
<keyword evidence="4" id="KW-0255">Endonuclease</keyword>
<dbReference type="InterPro" id="IPR038570">
    <property type="entry name" value="HicA_sf"/>
</dbReference>
<evidence type="ECO:0000256" key="3">
    <source>
        <dbReference type="ARBA" id="ARBA00022722"/>
    </source>
</evidence>